<keyword evidence="2 5" id="KW-0812">Transmembrane</keyword>
<dbReference type="PATRIC" id="fig|1354253.4.peg.3842"/>
<proteinExistence type="predicted"/>
<protein>
    <recommendedName>
        <fullName evidence="8">Steroid 5-alpha reductase C-terminal domain-containing protein</fullName>
    </recommendedName>
</protein>
<keyword evidence="3 5" id="KW-1133">Transmembrane helix</keyword>
<dbReference type="EMBL" id="LXEP01000032">
    <property type="protein sequence ID" value="OAT18245.1"/>
    <property type="molecule type" value="Genomic_DNA"/>
</dbReference>
<organism evidence="6 7">
    <name type="scientific">Buttiauxella gaviniae ATCC 51604</name>
    <dbReference type="NCBI Taxonomy" id="1354253"/>
    <lineage>
        <taxon>Bacteria</taxon>
        <taxon>Pseudomonadati</taxon>
        <taxon>Pseudomonadota</taxon>
        <taxon>Gammaproteobacteria</taxon>
        <taxon>Enterobacterales</taxon>
        <taxon>Enterobacteriaceae</taxon>
        <taxon>Buttiauxella</taxon>
    </lineage>
</organism>
<accession>A0A1B7HRP3</accession>
<keyword evidence="4 5" id="KW-0472">Membrane</keyword>
<dbReference type="Gene3D" id="1.20.120.1630">
    <property type="match status" value="1"/>
</dbReference>
<gene>
    <name evidence="6" type="ORF">M977_03766</name>
</gene>
<evidence type="ECO:0000256" key="5">
    <source>
        <dbReference type="SAM" id="Phobius"/>
    </source>
</evidence>
<feature type="transmembrane region" description="Helical" evidence="5">
    <location>
        <begin position="108"/>
        <end position="131"/>
    </location>
</feature>
<evidence type="ECO:0008006" key="8">
    <source>
        <dbReference type="Google" id="ProtNLM"/>
    </source>
</evidence>
<reference evidence="6 7" key="1">
    <citation type="submission" date="2016-04" db="EMBL/GenBank/DDBJ databases">
        <title>ATOL: Assembling a taxonomically balanced genome-scale reconstruction of the evolutionary history of the Enterobacteriaceae.</title>
        <authorList>
            <person name="Plunkett G.III."/>
            <person name="Neeno-Eckwall E.C."/>
            <person name="Glasner J.D."/>
            <person name="Perna N.T."/>
        </authorList>
    </citation>
    <scope>NUCLEOTIDE SEQUENCE [LARGE SCALE GENOMIC DNA]</scope>
    <source>
        <strain evidence="6 7">ATCC 51604</strain>
    </source>
</reference>
<dbReference type="InterPro" id="IPR007318">
    <property type="entry name" value="Phopholipid_MeTrfase"/>
</dbReference>
<dbReference type="Pfam" id="PF04191">
    <property type="entry name" value="PEMT"/>
    <property type="match status" value="1"/>
</dbReference>
<feature type="transmembrane region" description="Helical" evidence="5">
    <location>
        <begin position="6"/>
        <end position="22"/>
    </location>
</feature>
<dbReference type="GO" id="GO:0012505">
    <property type="term" value="C:endomembrane system"/>
    <property type="evidence" value="ECO:0007669"/>
    <property type="project" value="UniProtKB-SubCell"/>
</dbReference>
<comment type="caution">
    <text evidence="6">The sequence shown here is derived from an EMBL/GenBank/DDBJ whole genome shotgun (WGS) entry which is preliminary data.</text>
</comment>
<feature type="transmembrane region" description="Helical" evidence="5">
    <location>
        <begin position="65"/>
        <end position="81"/>
    </location>
</feature>
<evidence type="ECO:0000256" key="4">
    <source>
        <dbReference type="ARBA" id="ARBA00023136"/>
    </source>
</evidence>
<dbReference type="RefSeq" id="WP_064517969.1">
    <property type="nucleotide sequence ID" value="NZ_LXEP01000032.1"/>
</dbReference>
<evidence type="ECO:0000256" key="3">
    <source>
        <dbReference type="ARBA" id="ARBA00022989"/>
    </source>
</evidence>
<name>A0A1B7HRP3_9ENTR</name>
<feature type="transmembrane region" description="Helical" evidence="5">
    <location>
        <begin position="137"/>
        <end position="159"/>
    </location>
</feature>
<evidence type="ECO:0000313" key="6">
    <source>
        <dbReference type="EMBL" id="OAT18245.1"/>
    </source>
</evidence>
<evidence type="ECO:0000313" key="7">
    <source>
        <dbReference type="Proteomes" id="UP000078504"/>
    </source>
</evidence>
<evidence type="ECO:0000256" key="2">
    <source>
        <dbReference type="ARBA" id="ARBA00022692"/>
    </source>
</evidence>
<comment type="subcellular location">
    <subcellularLocation>
        <location evidence="1">Endomembrane system</location>
        <topology evidence="1">Multi-pass membrane protein</topology>
    </subcellularLocation>
</comment>
<dbReference type="Proteomes" id="UP000078504">
    <property type="component" value="Unassembled WGS sequence"/>
</dbReference>
<feature type="transmembrane region" description="Helical" evidence="5">
    <location>
        <begin position="43"/>
        <end position="59"/>
    </location>
</feature>
<sequence length="170" mass="19096">MNTFFILAQLLNLGIFTAFILARKDKPEAKPLIDIRAIQLLRLTYLLPIIAFAWSLFFVEYVTPLDWVCLLIAIAGTVLVVKGKIDLGAHHTWAGYYLPQAPRIHSGIFSWIAHPMYAGIIMVILSCSAVYVTRLPWFISALALLCCAYISLFLIIVALREEKLFVAARA</sequence>
<dbReference type="AlphaFoldDB" id="A0A1B7HRP3"/>
<evidence type="ECO:0000256" key="1">
    <source>
        <dbReference type="ARBA" id="ARBA00004127"/>
    </source>
</evidence>